<comment type="caution">
    <text evidence="3">The sequence shown here is derived from an EMBL/GenBank/DDBJ whole genome shotgun (WGS) entry which is preliminary data.</text>
</comment>
<reference evidence="3" key="1">
    <citation type="submission" date="2021-02" db="EMBL/GenBank/DDBJ databases">
        <title>Psilocybe cubensis genome.</title>
        <authorList>
            <person name="Mckernan K.J."/>
            <person name="Crawford S."/>
            <person name="Trippe A."/>
            <person name="Kane L.T."/>
            <person name="Mclaughlin S."/>
        </authorList>
    </citation>
    <scope>NUCLEOTIDE SEQUENCE [LARGE SCALE GENOMIC DNA]</scope>
    <source>
        <strain evidence="3">MGC-MH-2018</strain>
    </source>
</reference>
<evidence type="ECO:0000256" key="1">
    <source>
        <dbReference type="SAM" id="MobiDB-lite"/>
    </source>
</evidence>
<feature type="compositionally biased region" description="Low complexity" evidence="1">
    <location>
        <begin position="436"/>
        <end position="466"/>
    </location>
</feature>
<gene>
    <name evidence="3" type="ORF">JR316_000400</name>
</gene>
<dbReference type="Gene3D" id="3.40.50.150">
    <property type="entry name" value="Vaccinia Virus protein VP39"/>
    <property type="match status" value="1"/>
</dbReference>
<evidence type="ECO:0000313" key="3">
    <source>
        <dbReference type="EMBL" id="KAG5173743.1"/>
    </source>
</evidence>
<feature type="region of interest" description="Disordered" evidence="1">
    <location>
        <begin position="59"/>
        <end position="79"/>
    </location>
</feature>
<feature type="compositionally biased region" description="Polar residues" evidence="1">
    <location>
        <begin position="68"/>
        <end position="79"/>
    </location>
</feature>
<dbReference type="InterPro" id="IPR041698">
    <property type="entry name" value="Methyltransf_25"/>
</dbReference>
<accession>A0A8H7Y9S2</accession>
<dbReference type="Pfam" id="PF13649">
    <property type="entry name" value="Methyltransf_25"/>
    <property type="match status" value="1"/>
</dbReference>
<dbReference type="OrthoDB" id="2013972at2759"/>
<feature type="compositionally biased region" description="Polar residues" evidence="1">
    <location>
        <begin position="90"/>
        <end position="103"/>
    </location>
</feature>
<feature type="compositionally biased region" description="Basic and acidic residues" evidence="1">
    <location>
        <begin position="560"/>
        <end position="588"/>
    </location>
</feature>
<feature type="region of interest" description="Disordered" evidence="1">
    <location>
        <begin position="760"/>
        <end position="804"/>
    </location>
</feature>
<feature type="region of interest" description="Disordered" evidence="1">
    <location>
        <begin position="559"/>
        <end position="606"/>
    </location>
</feature>
<name>A0A8H7Y9S2_PSICU</name>
<organism evidence="3">
    <name type="scientific">Psilocybe cubensis</name>
    <name type="common">Psychedelic mushroom</name>
    <name type="synonym">Stropharia cubensis</name>
    <dbReference type="NCBI Taxonomy" id="181762"/>
    <lineage>
        <taxon>Eukaryota</taxon>
        <taxon>Fungi</taxon>
        <taxon>Dikarya</taxon>
        <taxon>Basidiomycota</taxon>
        <taxon>Agaricomycotina</taxon>
        <taxon>Agaricomycetes</taxon>
        <taxon>Agaricomycetidae</taxon>
        <taxon>Agaricales</taxon>
        <taxon>Agaricineae</taxon>
        <taxon>Strophariaceae</taxon>
        <taxon>Psilocybe</taxon>
    </lineage>
</organism>
<feature type="region of interest" description="Disordered" evidence="1">
    <location>
        <begin position="961"/>
        <end position="982"/>
    </location>
</feature>
<dbReference type="EMBL" id="JAFIQS010000001">
    <property type="protein sequence ID" value="KAG5173743.1"/>
    <property type="molecule type" value="Genomic_DNA"/>
</dbReference>
<feature type="compositionally biased region" description="Low complexity" evidence="1">
    <location>
        <begin position="663"/>
        <end position="719"/>
    </location>
</feature>
<sequence length="1030" mass="114543">MQPTTLPRRPQAHYRPFSTLYTDSDIEPRRLKRSSSLGGLHSFRGMNLGLSFKPKKHAQLCVTPPASPTSQSGTPSQKVSYPLSLKQRLKTNQDGTTSQNSLHPPSIKKKRSVMSLFSPASTHPDPPERPTDIPEESPRPSTAKSVKFKTPDDFDNHSDPDSFVRKTVWTTRFNMKLHPYQTEVPYMQAYNSILLENDRYTDLLLQRLSGGYPSFGHHRAKPPLRVLDLGCGQGTWILYAANIWSHTHFTGFDLVNITTPAFEAMDNTTFVQGNLQVIFFINFPLPFADASFDFVRLANLVLCVPYTHWDKLLREVKRILCVGGRIELIDDEIFFPYANPPKLRDHLLPSSSPRKRHRSSASSFDMDDDDLFSDADLDGDTLQGYESGEDSMFNHSETTCVSSSFDDKEIDQQQPFLSSSETARPSSYARWRRHASTTSAASSSSPSSSSTLFSPTSTISSTSTSSDPYAKPPITDPYLAQPAHVIWAQRAAASRELEAAFLGMLSGSYGVYPRPAEFVSEFMQNIFGKKAGKTQSYRVRLAEWGSPIGVCADVGATEGADGKVEGEEEREGREREKKQWMAGRDSDKKKARRKEQVLGDAGMASDRASVSMDVSLASPIPDVVKPKAAKQLGMDMSLPFPIPDVVKPKAAKQLGLLIPPPTTTTTSPSKSKGYSSSGSTSPSTPSSPVSFSSSSSTPTSAGTPVGSGGSSSSSSLVSSRQHSPVKMTQPKAPNAKTAALLGMSYNELVAATSKALQASTASTNAQAAARHSQHQNHKHKHSSQHHSEKHQRHQEEQAQEREEQPQQIFRFKPAGLVQSPGLLVGRDRYIAVDARELEMHACKYMHTLLGCRPALAAYVARFQDEMGRLIVEEDMFTYYLWEYETFRRTRLGWPSQIPEKDDDDPLPTIDESQETASTFNSKPSSSYRAADTPQHQVFDCQPDETVHIRTIRVFQAVKMGSVEEEQEEDDGKEKEWQGEWDGEDGMRFSRLGCELMFDVPFSNGGGSAGMKEWERRWQGQWEKERVEREL</sequence>
<dbReference type="CDD" id="cd02440">
    <property type="entry name" value="AdoMet_MTases"/>
    <property type="match status" value="1"/>
</dbReference>
<feature type="compositionally biased region" description="Polar residues" evidence="1">
    <location>
        <begin position="412"/>
        <end position="425"/>
    </location>
</feature>
<feature type="region of interest" description="Disordered" evidence="1">
    <location>
        <begin position="117"/>
        <end position="159"/>
    </location>
</feature>
<feature type="region of interest" description="Disordered" evidence="1">
    <location>
        <begin position="90"/>
        <end position="109"/>
    </location>
</feature>
<dbReference type="SUPFAM" id="SSF53335">
    <property type="entry name" value="S-adenosyl-L-methionine-dependent methyltransferases"/>
    <property type="match status" value="1"/>
</dbReference>
<feature type="compositionally biased region" description="Basic and acidic residues" evidence="1">
    <location>
        <begin position="125"/>
        <end position="138"/>
    </location>
</feature>
<evidence type="ECO:0000259" key="2">
    <source>
        <dbReference type="Pfam" id="PF13649"/>
    </source>
</evidence>
<feature type="region of interest" description="Disordered" evidence="1">
    <location>
        <begin position="411"/>
        <end position="475"/>
    </location>
</feature>
<feature type="region of interest" description="Disordered" evidence="1">
    <location>
        <begin position="346"/>
        <end position="367"/>
    </location>
</feature>
<protein>
    <recommendedName>
        <fullName evidence="2">Methyltransferase domain-containing protein</fullName>
    </recommendedName>
</protein>
<feature type="compositionally biased region" description="Low complexity" evidence="1">
    <location>
        <begin position="760"/>
        <end position="769"/>
    </location>
</feature>
<dbReference type="InterPro" id="IPR029063">
    <property type="entry name" value="SAM-dependent_MTases_sf"/>
</dbReference>
<feature type="compositionally biased region" description="Polar residues" evidence="1">
    <location>
        <begin position="914"/>
        <end position="927"/>
    </location>
</feature>
<feature type="region of interest" description="Disordered" evidence="1">
    <location>
        <begin position="894"/>
        <end position="932"/>
    </location>
</feature>
<proteinExistence type="predicted"/>
<feature type="compositionally biased region" description="Basic and acidic residues" evidence="1">
    <location>
        <begin position="149"/>
        <end position="159"/>
    </location>
</feature>
<feature type="compositionally biased region" description="Basic and acidic residues" evidence="1">
    <location>
        <begin position="793"/>
        <end position="804"/>
    </location>
</feature>
<feature type="region of interest" description="Disordered" evidence="1">
    <location>
        <begin position="1"/>
        <end position="26"/>
    </location>
</feature>
<feature type="domain" description="Methyltransferase" evidence="2">
    <location>
        <begin position="226"/>
        <end position="324"/>
    </location>
</feature>
<dbReference type="AlphaFoldDB" id="A0A8H7Y9S2"/>
<feature type="compositionally biased region" description="Basic residues" evidence="1">
    <location>
        <begin position="771"/>
        <end position="792"/>
    </location>
</feature>
<feature type="region of interest" description="Disordered" evidence="1">
    <location>
        <begin position="654"/>
        <end position="733"/>
    </location>
</feature>